<keyword evidence="5" id="KW-0460">Magnesium</keyword>
<keyword evidence="5" id="KW-0479">Metal-binding</keyword>
<proteinExistence type="inferred from homology"/>
<protein>
    <recommendedName>
        <fullName evidence="5">5-formyltetrahydrofolate cyclo-ligase</fullName>
        <ecNumber evidence="5">6.3.3.2</ecNumber>
    </recommendedName>
</protein>
<dbReference type="PANTHER" id="PTHR23407">
    <property type="entry name" value="ATPASE INHIBITOR/5-FORMYLTETRAHYDROFOLATE CYCLO-LIGASE"/>
    <property type="match status" value="1"/>
</dbReference>
<accession>A0A251X773</accession>
<dbReference type="Pfam" id="PF01812">
    <property type="entry name" value="5-FTHF_cyc-lig"/>
    <property type="match status" value="1"/>
</dbReference>
<feature type="binding site" evidence="4">
    <location>
        <position position="51"/>
    </location>
    <ligand>
        <name>substrate</name>
    </ligand>
</feature>
<keyword evidence="7" id="KW-1185">Reference proteome</keyword>
<dbReference type="AlphaFoldDB" id="A0A251X773"/>
<dbReference type="GO" id="GO:0035999">
    <property type="term" value="P:tetrahydrofolate interconversion"/>
    <property type="evidence" value="ECO:0007669"/>
    <property type="project" value="TreeGrafter"/>
</dbReference>
<feature type="binding site" evidence="4">
    <location>
        <position position="58"/>
    </location>
    <ligand>
        <name>substrate</name>
    </ligand>
</feature>
<dbReference type="GO" id="GO:0046872">
    <property type="term" value="F:metal ion binding"/>
    <property type="evidence" value="ECO:0007669"/>
    <property type="project" value="UniProtKB-KW"/>
</dbReference>
<evidence type="ECO:0000256" key="1">
    <source>
        <dbReference type="ARBA" id="ARBA00010638"/>
    </source>
</evidence>
<dbReference type="RefSeq" id="WP_086487702.1">
    <property type="nucleotide sequence ID" value="NZ_MSLT01000012.1"/>
</dbReference>
<evidence type="ECO:0000256" key="3">
    <source>
        <dbReference type="ARBA" id="ARBA00022840"/>
    </source>
</evidence>
<dbReference type="PIRSF" id="PIRSF006806">
    <property type="entry name" value="FTHF_cligase"/>
    <property type="match status" value="1"/>
</dbReference>
<evidence type="ECO:0000256" key="2">
    <source>
        <dbReference type="ARBA" id="ARBA00022741"/>
    </source>
</evidence>
<keyword evidence="3 4" id="KW-0067">ATP-binding</keyword>
<dbReference type="PANTHER" id="PTHR23407:SF1">
    <property type="entry name" value="5-FORMYLTETRAHYDROFOLATE CYCLO-LIGASE"/>
    <property type="match status" value="1"/>
</dbReference>
<dbReference type="OrthoDB" id="9801938at2"/>
<gene>
    <name evidence="6" type="ORF">TPSD3_06125</name>
</gene>
<keyword evidence="2 4" id="KW-0547">Nucleotide-binding</keyword>
<dbReference type="NCBIfam" id="TIGR02727">
    <property type="entry name" value="MTHFS_bact"/>
    <property type="match status" value="1"/>
</dbReference>
<reference evidence="6 7" key="1">
    <citation type="submission" date="2016-12" db="EMBL/GenBank/DDBJ databases">
        <title>Thioflexothrix psekupsii D3 genome sequencing and assembly.</title>
        <authorList>
            <person name="Fomenkov A."/>
            <person name="Vincze T."/>
            <person name="Grabovich M."/>
            <person name="Anton B.P."/>
            <person name="Dubinina G."/>
            <person name="Orlova M."/>
            <person name="Belousova E."/>
            <person name="Roberts R.J."/>
        </authorList>
    </citation>
    <scope>NUCLEOTIDE SEQUENCE [LARGE SCALE GENOMIC DNA]</scope>
    <source>
        <strain evidence="6">D3</strain>
    </source>
</reference>
<comment type="caution">
    <text evidence="6">The sequence shown here is derived from an EMBL/GenBank/DDBJ whole genome shotgun (WGS) entry which is preliminary data.</text>
</comment>
<dbReference type="InterPro" id="IPR037171">
    <property type="entry name" value="NagB/RpiA_transferase-like"/>
</dbReference>
<dbReference type="InterPro" id="IPR002698">
    <property type="entry name" value="FTHF_cligase"/>
</dbReference>
<dbReference type="Proteomes" id="UP000194798">
    <property type="component" value="Unassembled WGS sequence"/>
</dbReference>
<sequence>MENDKFSLRRHYSQLRAALTPQEIQHKSEKIAFQFVHLPDLRAEDTVHLFLPIKAKNEINTWYLVEQLRLHYPSIRLMISRSDFTHKTLTHYYLETDTVLVENQYGIPEPIAAKVADSQAIDWVIVPLLCFDQEGFRVGYGQGFYDRFLSTCRPDTKKVGLSLFPPIIKIADRHLFDVRLNRVLDGDFIWTFTDSLFL</sequence>
<name>A0A251X773_9GAMM</name>
<dbReference type="GO" id="GO:0005524">
    <property type="term" value="F:ATP binding"/>
    <property type="evidence" value="ECO:0007669"/>
    <property type="project" value="UniProtKB-KW"/>
</dbReference>
<dbReference type="Gene3D" id="3.40.50.10420">
    <property type="entry name" value="NagB/RpiA/CoA transferase-like"/>
    <property type="match status" value="1"/>
</dbReference>
<evidence type="ECO:0000256" key="4">
    <source>
        <dbReference type="PIRSR" id="PIRSR006806-1"/>
    </source>
</evidence>
<dbReference type="SUPFAM" id="SSF100950">
    <property type="entry name" value="NagB/RpiA/CoA transferase-like"/>
    <property type="match status" value="1"/>
</dbReference>
<keyword evidence="6" id="KW-0436">Ligase</keyword>
<feature type="binding site" evidence="4">
    <location>
        <begin position="137"/>
        <end position="145"/>
    </location>
    <ligand>
        <name>ATP</name>
        <dbReference type="ChEBI" id="CHEBI:30616"/>
    </ligand>
</feature>
<organism evidence="6 7">
    <name type="scientific">Thioflexithrix psekupsensis</name>
    <dbReference type="NCBI Taxonomy" id="1570016"/>
    <lineage>
        <taxon>Bacteria</taxon>
        <taxon>Pseudomonadati</taxon>
        <taxon>Pseudomonadota</taxon>
        <taxon>Gammaproteobacteria</taxon>
        <taxon>Thiotrichales</taxon>
        <taxon>Thioflexithrix</taxon>
    </lineage>
</organism>
<feature type="binding site" evidence="4">
    <location>
        <begin position="5"/>
        <end position="9"/>
    </location>
    <ligand>
        <name>ATP</name>
        <dbReference type="ChEBI" id="CHEBI:30616"/>
    </ligand>
</feature>
<comment type="cofactor">
    <cofactor evidence="5">
        <name>Mg(2+)</name>
        <dbReference type="ChEBI" id="CHEBI:18420"/>
    </cofactor>
</comment>
<dbReference type="GO" id="GO:0030272">
    <property type="term" value="F:5-formyltetrahydrofolate cyclo-ligase activity"/>
    <property type="evidence" value="ECO:0007669"/>
    <property type="project" value="UniProtKB-EC"/>
</dbReference>
<comment type="catalytic activity">
    <reaction evidence="5">
        <text>(6S)-5-formyl-5,6,7,8-tetrahydrofolate + ATP = (6R)-5,10-methenyltetrahydrofolate + ADP + phosphate</text>
        <dbReference type="Rhea" id="RHEA:10488"/>
        <dbReference type="ChEBI" id="CHEBI:30616"/>
        <dbReference type="ChEBI" id="CHEBI:43474"/>
        <dbReference type="ChEBI" id="CHEBI:57455"/>
        <dbReference type="ChEBI" id="CHEBI:57457"/>
        <dbReference type="ChEBI" id="CHEBI:456216"/>
        <dbReference type="EC" id="6.3.3.2"/>
    </reaction>
</comment>
<dbReference type="EC" id="6.3.3.2" evidence="5"/>
<dbReference type="EMBL" id="MSLT01000012">
    <property type="protein sequence ID" value="OUD13918.1"/>
    <property type="molecule type" value="Genomic_DNA"/>
</dbReference>
<dbReference type="InterPro" id="IPR024185">
    <property type="entry name" value="FTHF_cligase-like_sf"/>
</dbReference>
<dbReference type="GO" id="GO:0009396">
    <property type="term" value="P:folic acid-containing compound biosynthetic process"/>
    <property type="evidence" value="ECO:0007669"/>
    <property type="project" value="TreeGrafter"/>
</dbReference>
<comment type="similarity">
    <text evidence="1 5">Belongs to the 5-formyltetrahydrofolate cyclo-ligase family.</text>
</comment>
<evidence type="ECO:0000256" key="5">
    <source>
        <dbReference type="RuleBase" id="RU361279"/>
    </source>
</evidence>
<evidence type="ECO:0000313" key="7">
    <source>
        <dbReference type="Proteomes" id="UP000194798"/>
    </source>
</evidence>
<evidence type="ECO:0000313" key="6">
    <source>
        <dbReference type="EMBL" id="OUD13918.1"/>
    </source>
</evidence>